<evidence type="ECO:0000256" key="8">
    <source>
        <dbReference type="ARBA" id="ARBA00022723"/>
    </source>
</evidence>
<feature type="binding site" description="axial binding residue" evidence="14">
    <location>
        <position position="91"/>
    </location>
    <ligand>
        <name>heme</name>
        <dbReference type="ChEBI" id="CHEBI:30413"/>
    </ligand>
    <ligandPart>
        <name>Fe</name>
        <dbReference type="ChEBI" id="CHEBI:18248"/>
    </ligandPart>
</feature>
<keyword evidence="9 14" id="KW-1133">Transmembrane helix</keyword>
<dbReference type="HAMAP" id="MF_02239">
    <property type="entry name" value="HemJ"/>
    <property type="match status" value="1"/>
</dbReference>
<keyword evidence="11 14" id="KW-0408">Iron</keyword>
<comment type="cofactor">
    <cofactor evidence="14">
        <name>heme b</name>
        <dbReference type="ChEBI" id="CHEBI:60344"/>
    </cofactor>
    <text evidence="14">Binds 1 heme b (iron(II)-protoporphyrin IX) group per subunit.</text>
</comment>
<evidence type="ECO:0000256" key="9">
    <source>
        <dbReference type="ARBA" id="ARBA00022989"/>
    </source>
</evidence>
<dbReference type="Proteomes" id="UP001232001">
    <property type="component" value="Chromosome"/>
</dbReference>
<feature type="binding site" description="axial binding residue" evidence="14">
    <location>
        <position position="10"/>
    </location>
    <ligand>
        <name>heme</name>
        <dbReference type="ChEBI" id="CHEBI:30413"/>
    </ligand>
    <ligandPart>
        <name>Fe</name>
        <dbReference type="ChEBI" id="CHEBI:18248"/>
    </ligandPart>
</feature>
<comment type="subunit">
    <text evidence="14">Homodimer.</text>
</comment>
<keyword evidence="12 14" id="KW-0472">Membrane</keyword>
<feature type="transmembrane region" description="Helical" evidence="14">
    <location>
        <begin position="6"/>
        <end position="29"/>
    </location>
</feature>
<keyword evidence="6 14" id="KW-0349">Heme</keyword>
<evidence type="ECO:0000256" key="5">
    <source>
        <dbReference type="ARBA" id="ARBA00022475"/>
    </source>
</evidence>
<comment type="pathway">
    <text evidence="2 14">Porphyrin-containing compound metabolism; protoporphyrin-IX biosynthesis; protoporphyrin-IX from protoporphyrinogen-IX: step 1/1.</text>
</comment>
<comment type="similarity">
    <text evidence="3 14">Belongs to the HemJ family.</text>
</comment>
<evidence type="ECO:0000256" key="4">
    <source>
        <dbReference type="ARBA" id="ARBA00017504"/>
    </source>
</evidence>
<dbReference type="RefSeq" id="WP_279651605.1">
    <property type="nucleotide sequence ID" value="NZ_CP122539.1"/>
</dbReference>
<feature type="transmembrane region" description="Helical" evidence="14">
    <location>
        <begin position="56"/>
        <end position="76"/>
    </location>
</feature>
<evidence type="ECO:0000256" key="6">
    <source>
        <dbReference type="ARBA" id="ARBA00022617"/>
    </source>
</evidence>
<evidence type="ECO:0000256" key="13">
    <source>
        <dbReference type="ARBA" id="ARBA00048390"/>
    </source>
</evidence>
<feature type="transmembrane region" description="Helical" evidence="14">
    <location>
        <begin position="126"/>
        <end position="144"/>
    </location>
</feature>
<name>A0ABY8L2Q8_9FLAO</name>
<protein>
    <recommendedName>
        <fullName evidence="4 14">Protoporphyrinogen IX oxidase</fullName>
        <shortName evidence="14">PPO</shortName>
        <ecNumber evidence="14">1.3.99.-</ecNumber>
    </recommendedName>
</protein>
<organism evidence="15 16">
    <name type="scientific">Tenacibaculum tangerinum</name>
    <dbReference type="NCBI Taxonomy" id="3038772"/>
    <lineage>
        <taxon>Bacteria</taxon>
        <taxon>Pseudomonadati</taxon>
        <taxon>Bacteroidota</taxon>
        <taxon>Flavobacteriia</taxon>
        <taxon>Flavobacteriales</taxon>
        <taxon>Flavobacteriaceae</taxon>
        <taxon>Tenacibaculum</taxon>
    </lineage>
</organism>
<evidence type="ECO:0000256" key="7">
    <source>
        <dbReference type="ARBA" id="ARBA00022692"/>
    </source>
</evidence>
<gene>
    <name evidence="15" type="ORF">P8625_00785</name>
</gene>
<evidence type="ECO:0000313" key="16">
    <source>
        <dbReference type="Proteomes" id="UP001232001"/>
    </source>
</evidence>
<sequence length="196" mass="23663">MDFLYVKALHIIFVVTWFAGLFYIGRLFIYHVEAEKKDEPAKNILQTQYKLMSKRLWYIITWPSLFLASFFAFWMLWKNPIYIEMPWMLVKLAFVLALYFYHAFCHKIYKELQRDEIKYTSNKLRLFNEIPTVILFAGVFLAVLKDSINWIWGVVGIVLFGILLMMGVRIYKKMRAKKSWDKFEQELIEEDKKLNE</sequence>
<keyword evidence="5 14" id="KW-1003">Cell membrane</keyword>
<comment type="catalytic activity">
    <reaction evidence="13 14">
        <text>protoporphyrinogen IX + 3 A = protoporphyrin IX + 3 AH2</text>
        <dbReference type="Rhea" id="RHEA:62000"/>
        <dbReference type="ChEBI" id="CHEBI:13193"/>
        <dbReference type="ChEBI" id="CHEBI:17499"/>
        <dbReference type="ChEBI" id="CHEBI:57306"/>
        <dbReference type="ChEBI" id="CHEBI:57307"/>
    </reaction>
</comment>
<evidence type="ECO:0000256" key="10">
    <source>
        <dbReference type="ARBA" id="ARBA00023002"/>
    </source>
</evidence>
<evidence type="ECO:0000313" key="15">
    <source>
        <dbReference type="EMBL" id="WGH75731.1"/>
    </source>
</evidence>
<comment type="function">
    <text evidence="14">Catalyzes the oxidation of protoporphyrinogen IX to protoporphyrin IX.</text>
</comment>
<dbReference type="PANTHER" id="PTHR40255">
    <property type="entry name" value="UPF0093 MEMBRANE PROTEIN SLR1790"/>
    <property type="match status" value="1"/>
</dbReference>
<feature type="transmembrane region" description="Helical" evidence="14">
    <location>
        <begin position="88"/>
        <end position="105"/>
    </location>
</feature>
<dbReference type="Pfam" id="PF03653">
    <property type="entry name" value="UPF0093"/>
    <property type="match status" value="1"/>
</dbReference>
<keyword evidence="10 14" id="KW-0560">Oxidoreductase</keyword>
<evidence type="ECO:0000256" key="1">
    <source>
        <dbReference type="ARBA" id="ARBA00004651"/>
    </source>
</evidence>
<keyword evidence="7 14" id="KW-0812">Transmembrane</keyword>
<reference evidence="15 16" key="1">
    <citation type="submission" date="2023-04" db="EMBL/GenBank/DDBJ databases">
        <title>Tenacibaculum tangerinum sp. nov., isolated from sea tidal flat of South Korea.</title>
        <authorList>
            <person name="Lee S.H."/>
            <person name="Kim J.-J."/>
        </authorList>
    </citation>
    <scope>NUCLEOTIDE SEQUENCE [LARGE SCALE GENOMIC DNA]</scope>
    <source>
        <strain evidence="15 16">GRR-S3-23</strain>
    </source>
</reference>
<dbReference type="EMBL" id="CP122539">
    <property type="protein sequence ID" value="WGH75731.1"/>
    <property type="molecule type" value="Genomic_DNA"/>
</dbReference>
<feature type="transmembrane region" description="Helical" evidence="14">
    <location>
        <begin position="150"/>
        <end position="171"/>
    </location>
</feature>
<evidence type="ECO:0000256" key="3">
    <source>
        <dbReference type="ARBA" id="ARBA00006501"/>
    </source>
</evidence>
<evidence type="ECO:0000256" key="11">
    <source>
        <dbReference type="ARBA" id="ARBA00023004"/>
    </source>
</evidence>
<dbReference type="InterPro" id="IPR005265">
    <property type="entry name" value="HemJ-like"/>
</dbReference>
<proteinExistence type="inferred from homology"/>
<dbReference type="EC" id="1.3.99.-" evidence="14"/>
<evidence type="ECO:0000256" key="14">
    <source>
        <dbReference type="HAMAP-Rule" id="MF_02239"/>
    </source>
</evidence>
<keyword evidence="8 14" id="KW-0479">Metal-binding</keyword>
<evidence type="ECO:0000256" key="12">
    <source>
        <dbReference type="ARBA" id="ARBA00023136"/>
    </source>
</evidence>
<comment type="subcellular location">
    <subcellularLocation>
        <location evidence="1 14">Cell membrane</location>
        <topology evidence="1 14">Multi-pass membrane protein</topology>
    </subcellularLocation>
</comment>
<evidence type="ECO:0000256" key="2">
    <source>
        <dbReference type="ARBA" id="ARBA00005073"/>
    </source>
</evidence>
<keyword evidence="16" id="KW-1185">Reference proteome</keyword>
<accession>A0ABY8L2Q8</accession>
<dbReference type="PANTHER" id="PTHR40255:SF1">
    <property type="entry name" value="PROTOPORPHYRINOGEN IX OXIDASE"/>
    <property type="match status" value="1"/>
</dbReference>